<dbReference type="AlphaFoldDB" id="A0A5N7MQT2"/>
<gene>
    <name evidence="2" type="ORF">FS320_27655</name>
</gene>
<dbReference type="PANTHER" id="PTHR33055:SF3">
    <property type="entry name" value="PUTATIVE TRANSPOSASE FOR IS117-RELATED"/>
    <property type="match status" value="1"/>
</dbReference>
<dbReference type="Proteomes" id="UP000403266">
    <property type="component" value="Unassembled WGS sequence"/>
</dbReference>
<dbReference type="Pfam" id="PF01548">
    <property type="entry name" value="DEDD_Tnp_IS110"/>
    <property type="match status" value="1"/>
</dbReference>
<reference evidence="2 3" key="1">
    <citation type="journal article" date="2019" name="Syst. Appl. Microbiol.">
        <title>Microvirga tunisiensis sp. nov., a root nodule symbiotic bacterium isolated from Lupinus micranthus and L. luteus grown in Northern Tunisia.</title>
        <authorList>
            <person name="Msaddak A."/>
            <person name="Rejili M."/>
            <person name="Duran D."/>
            <person name="Mars M."/>
            <person name="Palacios J.M."/>
            <person name="Ruiz-Argueso T."/>
            <person name="Rey L."/>
            <person name="Imperial J."/>
        </authorList>
    </citation>
    <scope>NUCLEOTIDE SEQUENCE [LARGE SCALE GENOMIC DNA]</scope>
    <source>
        <strain evidence="2 3">Lmie10</strain>
    </source>
</reference>
<accession>A0A5N7MQT2</accession>
<dbReference type="GO" id="GO:0004803">
    <property type="term" value="F:transposase activity"/>
    <property type="evidence" value="ECO:0007669"/>
    <property type="project" value="InterPro"/>
</dbReference>
<dbReference type="GO" id="GO:0006313">
    <property type="term" value="P:DNA transposition"/>
    <property type="evidence" value="ECO:0007669"/>
    <property type="project" value="InterPro"/>
</dbReference>
<feature type="domain" description="Transposase IS110-like N-terminal" evidence="1">
    <location>
        <begin position="3"/>
        <end position="130"/>
    </location>
</feature>
<dbReference type="EMBL" id="VOSK01000173">
    <property type="protein sequence ID" value="MPR28809.1"/>
    <property type="molecule type" value="Genomic_DNA"/>
</dbReference>
<sequence>MGQKSFPNTLDGIERAAAWVMKISKVELLEIHAVLEPTAAYQELAARFLATKGMTVSLVNSARIRSFAKGMAVLNKTDQIDAVLLARYGCLARPKAWTPPAELLVELQALLARLDDLEGDPRREQNRYEQACVRGCSGAIKHSFVTSIRALKAQCKLLQEAIAEHFAAHAI</sequence>
<dbReference type="InterPro" id="IPR047650">
    <property type="entry name" value="Transpos_IS110"/>
</dbReference>
<keyword evidence="3" id="KW-1185">Reference proteome</keyword>
<dbReference type="InterPro" id="IPR002525">
    <property type="entry name" value="Transp_IS110-like_N"/>
</dbReference>
<evidence type="ECO:0000313" key="2">
    <source>
        <dbReference type="EMBL" id="MPR28809.1"/>
    </source>
</evidence>
<evidence type="ECO:0000313" key="3">
    <source>
        <dbReference type="Proteomes" id="UP000403266"/>
    </source>
</evidence>
<dbReference type="RefSeq" id="WP_162003275.1">
    <property type="nucleotide sequence ID" value="NZ_VOSJ01000174.1"/>
</dbReference>
<protein>
    <submittedName>
        <fullName evidence="2">IS110 family transposase</fullName>
    </submittedName>
</protein>
<comment type="caution">
    <text evidence="2">The sequence shown here is derived from an EMBL/GenBank/DDBJ whole genome shotgun (WGS) entry which is preliminary data.</text>
</comment>
<dbReference type="GO" id="GO:0003677">
    <property type="term" value="F:DNA binding"/>
    <property type="evidence" value="ECO:0007669"/>
    <property type="project" value="InterPro"/>
</dbReference>
<evidence type="ECO:0000259" key="1">
    <source>
        <dbReference type="Pfam" id="PF01548"/>
    </source>
</evidence>
<dbReference type="PANTHER" id="PTHR33055">
    <property type="entry name" value="TRANSPOSASE FOR INSERTION SEQUENCE ELEMENT IS1111A"/>
    <property type="match status" value="1"/>
</dbReference>
<name>A0A5N7MQT2_9HYPH</name>
<proteinExistence type="predicted"/>
<organism evidence="2 3">
    <name type="scientific">Microvirga tunisiensis</name>
    <dbReference type="NCBI Taxonomy" id="2108360"/>
    <lineage>
        <taxon>Bacteria</taxon>
        <taxon>Pseudomonadati</taxon>
        <taxon>Pseudomonadota</taxon>
        <taxon>Alphaproteobacteria</taxon>
        <taxon>Hyphomicrobiales</taxon>
        <taxon>Methylobacteriaceae</taxon>
        <taxon>Microvirga</taxon>
    </lineage>
</organism>